<evidence type="ECO:0000259" key="3">
    <source>
        <dbReference type="Pfam" id="PF05066"/>
    </source>
</evidence>
<evidence type="ECO:0000256" key="2">
    <source>
        <dbReference type="SAM" id="MobiDB-lite"/>
    </source>
</evidence>
<dbReference type="Pfam" id="PF05066">
    <property type="entry name" value="HARE-HTH"/>
    <property type="match status" value="1"/>
</dbReference>
<sequence length="187" mass="20534">MRKGKSHLTSLFAFYGSVHERRAVDIVYTDFSKTFGIVSHSIFTVELSQQVLSVLPRNGTSPLACLNAMLHTNTRVGDGTFFKIPGKSGLYALKKEESTCPTDGTLDLGCESELDGTEMAETNNSNGEENGVCPKQTSEEMSSNRDSSLTNAPVQSKLVSSFQQHTKKALKQMPQIYQGHSWRILAP</sequence>
<protein>
    <submittedName>
        <fullName evidence="4">Polycomb group protein ASXL3</fullName>
    </submittedName>
</protein>
<keyword evidence="1" id="KW-0804">Transcription</keyword>
<feature type="compositionally biased region" description="Polar residues" evidence="2">
    <location>
        <begin position="135"/>
        <end position="151"/>
    </location>
</feature>
<name>A0ABC9WBC2_GRUJA</name>
<gene>
    <name evidence="4" type="ORF">GRJ2_000716400</name>
</gene>
<reference evidence="4 5" key="1">
    <citation type="submission" date="2024-06" db="EMBL/GenBank/DDBJ databases">
        <title>The draft genome of Grus japonensis, version 3.</title>
        <authorList>
            <person name="Nabeshima K."/>
            <person name="Suzuki S."/>
            <person name="Onuma M."/>
        </authorList>
    </citation>
    <scope>NUCLEOTIDE SEQUENCE [LARGE SCALE GENOMIC DNA]</scope>
    <source>
        <strain evidence="4 5">451A</strain>
    </source>
</reference>
<dbReference type="InterPro" id="IPR024811">
    <property type="entry name" value="ASX/ASX-like"/>
</dbReference>
<feature type="domain" description="HTH HARE-type" evidence="3">
    <location>
        <begin position="57"/>
        <end position="92"/>
    </location>
</feature>
<comment type="caution">
    <text evidence="4">The sequence shown here is derived from an EMBL/GenBank/DDBJ whole genome shotgun (WGS) entry which is preliminary data.</text>
</comment>
<evidence type="ECO:0000256" key="1">
    <source>
        <dbReference type="ARBA" id="ARBA00023163"/>
    </source>
</evidence>
<dbReference type="Proteomes" id="UP001623348">
    <property type="component" value="Unassembled WGS sequence"/>
</dbReference>
<dbReference type="EMBL" id="BAAFJT010000002">
    <property type="protein sequence ID" value="GAB0182511.1"/>
    <property type="molecule type" value="Genomic_DNA"/>
</dbReference>
<evidence type="ECO:0000313" key="4">
    <source>
        <dbReference type="EMBL" id="GAB0182511.1"/>
    </source>
</evidence>
<accession>A0ABC9WBC2</accession>
<dbReference type="PANTHER" id="PTHR13578">
    <property type="entry name" value="ADDITIONAL SEX COMBS LIKE PROTEIN ASXL"/>
    <property type="match status" value="1"/>
</dbReference>
<organism evidence="4 5">
    <name type="scientific">Grus japonensis</name>
    <name type="common">Japanese crane</name>
    <name type="synonym">Red-crowned crane</name>
    <dbReference type="NCBI Taxonomy" id="30415"/>
    <lineage>
        <taxon>Eukaryota</taxon>
        <taxon>Metazoa</taxon>
        <taxon>Chordata</taxon>
        <taxon>Craniata</taxon>
        <taxon>Vertebrata</taxon>
        <taxon>Euteleostomi</taxon>
        <taxon>Archelosauria</taxon>
        <taxon>Archosauria</taxon>
        <taxon>Dinosauria</taxon>
        <taxon>Saurischia</taxon>
        <taxon>Theropoda</taxon>
        <taxon>Coelurosauria</taxon>
        <taxon>Aves</taxon>
        <taxon>Neognathae</taxon>
        <taxon>Neoaves</taxon>
        <taxon>Gruiformes</taxon>
        <taxon>Gruidae</taxon>
        <taxon>Grus</taxon>
    </lineage>
</organism>
<keyword evidence="5" id="KW-1185">Reference proteome</keyword>
<dbReference type="PANTHER" id="PTHR13578:SF18">
    <property type="entry name" value="POLYCOMB GROUP PROTEIN ASXL3-RELATED"/>
    <property type="match status" value="1"/>
</dbReference>
<evidence type="ECO:0000313" key="5">
    <source>
        <dbReference type="Proteomes" id="UP001623348"/>
    </source>
</evidence>
<feature type="region of interest" description="Disordered" evidence="2">
    <location>
        <begin position="118"/>
        <end position="151"/>
    </location>
</feature>
<proteinExistence type="predicted"/>
<dbReference type="AlphaFoldDB" id="A0ABC9WBC2"/>
<dbReference type="InterPro" id="IPR007759">
    <property type="entry name" value="Asxl_HARE-HTH"/>
</dbReference>